<dbReference type="PROSITE" id="PS00134">
    <property type="entry name" value="TRYPSIN_HIS"/>
    <property type="match status" value="1"/>
</dbReference>
<feature type="signal peptide" evidence="4">
    <location>
        <begin position="1"/>
        <end position="22"/>
    </location>
</feature>
<dbReference type="PRINTS" id="PR00722">
    <property type="entry name" value="CHYMOTRYPSIN"/>
</dbReference>
<keyword evidence="3" id="KW-0645">Protease</keyword>
<keyword evidence="3" id="KW-0378">Hydrolase</keyword>
<dbReference type="InterPro" id="IPR018114">
    <property type="entry name" value="TRYPSIN_HIS"/>
</dbReference>
<dbReference type="SUPFAM" id="SSF50494">
    <property type="entry name" value="Trypsin-like serine proteases"/>
    <property type="match status" value="1"/>
</dbReference>
<dbReference type="InterPro" id="IPR033116">
    <property type="entry name" value="TRYPSIN_SER"/>
</dbReference>
<keyword evidence="3" id="KW-0720">Serine protease</keyword>
<evidence type="ECO:0000256" key="2">
    <source>
        <dbReference type="ARBA" id="ARBA00023157"/>
    </source>
</evidence>
<dbReference type="InterPro" id="IPR050430">
    <property type="entry name" value="Peptidase_S1"/>
</dbReference>
<comment type="similarity">
    <text evidence="1">Belongs to the peptidase S1 family.</text>
</comment>
<dbReference type="RefSeq" id="WP_017031917.1">
    <property type="nucleotide sequence ID" value="NZ_JABBXC010000031.1"/>
</dbReference>
<dbReference type="PANTHER" id="PTHR24276">
    <property type="entry name" value="POLYSERASE-RELATED"/>
    <property type="match status" value="1"/>
</dbReference>
<proteinExistence type="inferred from homology"/>
<evidence type="ECO:0000256" key="3">
    <source>
        <dbReference type="RuleBase" id="RU363034"/>
    </source>
</evidence>
<dbReference type="PANTHER" id="PTHR24276:SF98">
    <property type="entry name" value="FI18310P1-RELATED"/>
    <property type="match status" value="1"/>
</dbReference>
<dbReference type="Pfam" id="PF00089">
    <property type="entry name" value="Trypsin"/>
    <property type="match status" value="1"/>
</dbReference>
<comment type="caution">
    <text evidence="6">The sequence shown here is derived from an EMBL/GenBank/DDBJ whole genome shotgun (WGS) entry which is preliminary data.</text>
</comment>
<keyword evidence="7" id="KW-1185">Reference proteome</keyword>
<sequence>MHKAFRLAACAVVSLGPVHAVATDGGASTYIVNGISVSIQTFPSFSSLYFDQLDTSGLYQNYCGATILDEYHVLTAAHCVEGDSYYYTYTSIAPQLENEQQVLNGSVQLIRASEFYYPNTFVDNEALSWPDDIAIVKLENPMPVDPSDYVTLASTSDISYYDVVGTEMVTIGHGYTRSGTDDSDGLQGTTQRLLSSSGCPSAGTSSKQLCLIGDYSPDTDLLNSTCGGDSGGPLYWYNGSQYIQVGITSYGPTQCGNPDSDYSSAYTEVAEYRGWIADVLAGREIPQVIVTEFDRENYTPDEGDSGFGDDSGGSLSWAWLLALIVGRGLQSRRSKNSID</sequence>
<reference evidence="6 7" key="1">
    <citation type="submission" date="2020-04" db="EMBL/GenBank/DDBJ databases">
        <title>WGS-Seq of Vibrio isolated by the O'Toole Lab.</title>
        <authorList>
            <person name="Mckone K.P."/>
            <person name="Whitaker R."/>
            <person name="Sevigney J.L."/>
            <person name="Herring J.B."/>
            <person name="O'Toole G."/>
        </authorList>
    </citation>
    <scope>NUCLEOTIDE SEQUENCE [LARGE SCALE GENOMIC DNA]</scope>
    <source>
        <strain evidence="6 7">BS_02</strain>
    </source>
</reference>
<feature type="domain" description="Peptidase S1" evidence="5">
    <location>
        <begin position="31"/>
        <end position="281"/>
    </location>
</feature>
<keyword evidence="4" id="KW-0732">Signal</keyword>
<protein>
    <submittedName>
        <fullName evidence="6">Trypsin-like serine protease</fullName>
    </submittedName>
</protein>
<accession>A0ABX1UDB8</accession>
<keyword evidence="2" id="KW-1015">Disulfide bond</keyword>
<evidence type="ECO:0000259" key="5">
    <source>
        <dbReference type="PROSITE" id="PS50240"/>
    </source>
</evidence>
<organism evidence="6 7">
    <name type="scientific">Vibrio breoganii</name>
    <dbReference type="NCBI Taxonomy" id="553239"/>
    <lineage>
        <taxon>Bacteria</taxon>
        <taxon>Pseudomonadati</taxon>
        <taxon>Pseudomonadota</taxon>
        <taxon>Gammaproteobacteria</taxon>
        <taxon>Vibrionales</taxon>
        <taxon>Vibrionaceae</taxon>
        <taxon>Vibrio</taxon>
    </lineage>
</organism>
<dbReference type="PROSITE" id="PS00135">
    <property type="entry name" value="TRYPSIN_SER"/>
    <property type="match status" value="1"/>
</dbReference>
<dbReference type="Proteomes" id="UP000590068">
    <property type="component" value="Unassembled WGS sequence"/>
</dbReference>
<dbReference type="InterPro" id="IPR009003">
    <property type="entry name" value="Peptidase_S1_PA"/>
</dbReference>
<dbReference type="InterPro" id="IPR043504">
    <property type="entry name" value="Peptidase_S1_PA_chymotrypsin"/>
</dbReference>
<dbReference type="SMART" id="SM00020">
    <property type="entry name" value="Tryp_SPc"/>
    <property type="match status" value="1"/>
</dbReference>
<gene>
    <name evidence="6" type="ORF">HJ568_15195</name>
</gene>
<name>A0ABX1UDB8_9VIBR</name>
<feature type="chain" id="PRO_5046089800" evidence="4">
    <location>
        <begin position="23"/>
        <end position="339"/>
    </location>
</feature>
<dbReference type="Gene3D" id="2.40.10.10">
    <property type="entry name" value="Trypsin-like serine proteases"/>
    <property type="match status" value="1"/>
</dbReference>
<dbReference type="InterPro" id="IPR001254">
    <property type="entry name" value="Trypsin_dom"/>
</dbReference>
<evidence type="ECO:0000313" key="6">
    <source>
        <dbReference type="EMBL" id="NMR71300.1"/>
    </source>
</evidence>
<evidence type="ECO:0000313" key="7">
    <source>
        <dbReference type="Proteomes" id="UP000590068"/>
    </source>
</evidence>
<dbReference type="EMBL" id="JABCJR010000033">
    <property type="protein sequence ID" value="NMR71300.1"/>
    <property type="molecule type" value="Genomic_DNA"/>
</dbReference>
<dbReference type="InterPro" id="IPR001314">
    <property type="entry name" value="Peptidase_S1A"/>
</dbReference>
<evidence type="ECO:0000256" key="1">
    <source>
        <dbReference type="ARBA" id="ARBA00007664"/>
    </source>
</evidence>
<dbReference type="PROSITE" id="PS50240">
    <property type="entry name" value="TRYPSIN_DOM"/>
    <property type="match status" value="1"/>
</dbReference>
<evidence type="ECO:0000256" key="4">
    <source>
        <dbReference type="SAM" id="SignalP"/>
    </source>
</evidence>